<name>A0A5N5T7S6_9CRUS</name>
<dbReference type="AlphaFoldDB" id="A0A5N5T7S6"/>
<dbReference type="Proteomes" id="UP000326759">
    <property type="component" value="Unassembled WGS sequence"/>
</dbReference>
<evidence type="ECO:0000313" key="1">
    <source>
        <dbReference type="EMBL" id="KAB7502229.1"/>
    </source>
</evidence>
<evidence type="ECO:0000313" key="2">
    <source>
        <dbReference type="Proteomes" id="UP000326759"/>
    </source>
</evidence>
<protein>
    <submittedName>
        <fullName evidence="1">Uncharacterized protein</fullName>
    </submittedName>
</protein>
<sequence>MPVSGTYKFEKGENVEGFLVAIDT</sequence>
<keyword evidence="2" id="KW-1185">Reference proteome</keyword>
<dbReference type="EMBL" id="SEYY01008230">
    <property type="protein sequence ID" value="KAB7502229.1"/>
    <property type="molecule type" value="Genomic_DNA"/>
</dbReference>
<proteinExistence type="predicted"/>
<comment type="caution">
    <text evidence="1">The sequence shown here is derived from an EMBL/GenBank/DDBJ whole genome shotgun (WGS) entry which is preliminary data.</text>
</comment>
<reference evidence="1 2" key="1">
    <citation type="journal article" date="2019" name="PLoS Biol.">
        <title>Sex chromosomes control vertical transmission of feminizing Wolbachia symbionts in an isopod.</title>
        <authorList>
            <person name="Becking T."/>
            <person name="Chebbi M.A."/>
            <person name="Giraud I."/>
            <person name="Moumen B."/>
            <person name="Laverre T."/>
            <person name="Caubet Y."/>
            <person name="Peccoud J."/>
            <person name="Gilbert C."/>
            <person name="Cordaux R."/>
        </authorList>
    </citation>
    <scope>NUCLEOTIDE SEQUENCE [LARGE SCALE GENOMIC DNA]</scope>
    <source>
        <strain evidence="1">ANa2</strain>
        <tissue evidence="1">Whole body excluding digestive tract and cuticle</tissue>
    </source>
</reference>
<gene>
    <name evidence="1" type="ORF">Anas_10634</name>
</gene>
<organism evidence="1 2">
    <name type="scientific">Armadillidium nasatum</name>
    <dbReference type="NCBI Taxonomy" id="96803"/>
    <lineage>
        <taxon>Eukaryota</taxon>
        <taxon>Metazoa</taxon>
        <taxon>Ecdysozoa</taxon>
        <taxon>Arthropoda</taxon>
        <taxon>Crustacea</taxon>
        <taxon>Multicrustacea</taxon>
        <taxon>Malacostraca</taxon>
        <taxon>Eumalacostraca</taxon>
        <taxon>Peracarida</taxon>
        <taxon>Isopoda</taxon>
        <taxon>Oniscidea</taxon>
        <taxon>Crinocheta</taxon>
        <taxon>Armadillidiidae</taxon>
        <taxon>Armadillidium</taxon>
    </lineage>
</organism>
<accession>A0A5N5T7S6</accession>